<keyword evidence="3" id="KW-1185">Reference proteome</keyword>
<dbReference type="RefSeq" id="XP_010426545.1">
    <property type="nucleotide sequence ID" value="XM_010428243.2"/>
</dbReference>
<evidence type="ECO:0000313" key="6">
    <source>
        <dbReference type="RefSeq" id="XP_010426545.1"/>
    </source>
</evidence>
<evidence type="ECO:0000313" key="8">
    <source>
        <dbReference type="RefSeq" id="XP_010426547.1"/>
    </source>
</evidence>
<reference evidence="3" key="1">
    <citation type="journal article" date="1997" name="Nucleic Acids Res.">
        <title>tRNAscan-SE: a program for improved detection of transfer RNA genes in genomic sequence.</title>
        <authorList>
            <person name="Lowe T.M."/>
            <person name="Eddy S.R."/>
        </authorList>
    </citation>
    <scope>NUCLEOTIDE SEQUENCE [LARGE SCALE GENOMIC DNA]</scope>
    <source>
        <strain evidence="3">r\DH55</strain>
    </source>
</reference>
<organism evidence="3 5">
    <name type="scientific">Camelina sativa</name>
    <name type="common">False flax</name>
    <name type="synonym">Myagrum sativum</name>
    <dbReference type="NCBI Taxonomy" id="90675"/>
    <lineage>
        <taxon>Eukaryota</taxon>
        <taxon>Viridiplantae</taxon>
        <taxon>Streptophyta</taxon>
        <taxon>Embryophyta</taxon>
        <taxon>Tracheophyta</taxon>
        <taxon>Spermatophyta</taxon>
        <taxon>Magnoliopsida</taxon>
        <taxon>eudicotyledons</taxon>
        <taxon>Gunneridae</taxon>
        <taxon>Pentapetalae</taxon>
        <taxon>rosids</taxon>
        <taxon>malvids</taxon>
        <taxon>Brassicales</taxon>
        <taxon>Brassicaceae</taxon>
        <taxon>Camelineae</taxon>
        <taxon>Camelina</taxon>
    </lineage>
</organism>
<keyword evidence="1" id="KW-0175">Coiled coil</keyword>
<evidence type="ECO:0000256" key="1">
    <source>
        <dbReference type="SAM" id="Coils"/>
    </source>
</evidence>
<feature type="coiled-coil region" evidence="1">
    <location>
        <begin position="259"/>
        <end position="286"/>
    </location>
</feature>
<dbReference type="RefSeq" id="XP_010426544.1">
    <property type="nucleotide sequence ID" value="XM_010428242.1"/>
</dbReference>
<dbReference type="Proteomes" id="UP000694864">
    <property type="component" value="Chromosome 9"/>
</dbReference>
<feature type="region of interest" description="Disordered" evidence="2">
    <location>
        <begin position="1"/>
        <end position="31"/>
    </location>
</feature>
<name>A0ABM0THL2_CAMSA</name>
<gene>
    <name evidence="4 5 6 7 8" type="primary">LOC104711540</name>
</gene>
<dbReference type="PANTHER" id="PTHR34057">
    <property type="entry name" value="ELONGATION FACTOR"/>
    <property type="match status" value="1"/>
</dbReference>
<dbReference type="InterPro" id="IPR038745">
    <property type="entry name" value="AT4G37440-like"/>
</dbReference>
<evidence type="ECO:0000313" key="7">
    <source>
        <dbReference type="RefSeq" id="XP_010426546.1"/>
    </source>
</evidence>
<dbReference type="RefSeq" id="XP_010426547.1">
    <property type="nucleotide sequence ID" value="XM_010428245.1"/>
</dbReference>
<accession>A0ABM0THL2</accession>
<dbReference type="CDD" id="cd11650">
    <property type="entry name" value="AT4G37440_like"/>
    <property type="match status" value="1"/>
</dbReference>
<dbReference type="GeneID" id="104711540"/>
<evidence type="ECO:0000313" key="4">
    <source>
        <dbReference type="RefSeq" id="XP_010426541.1"/>
    </source>
</evidence>
<evidence type="ECO:0000313" key="5">
    <source>
        <dbReference type="RefSeq" id="XP_010426544.1"/>
    </source>
</evidence>
<protein>
    <submittedName>
        <fullName evidence="4 5">Uncharacterized protein LOC104711540</fullName>
    </submittedName>
</protein>
<proteinExistence type="predicted"/>
<evidence type="ECO:0000313" key="3">
    <source>
        <dbReference type="Proteomes" id="UP000694864"/>
    </source>
</evidence>
<sequence length="428" mass="48706">MALKPKPRSEIDVSDCSGKQQSDDGNGVRCEEEDEEVEIMECFNLIDDVFPEEEGEEEGLCEVSSSSSSFGDSLCDRDADDFGFGDGDEAQSMLSKDYPLPDGTEFLGLTKKKTDERWKRLTKSLMWRCKWIELKVKEIESQARGYEREVEDYYLTKQFDLEKSKMEGLDGKAIPFREHTEKRNVFKRGRRKRVEETTDVAAYMSNHNLFSYSEKRVPVNVKSQYLDSDIGTGRKATGKQDGTEDDCLLSELDCSDDFLAKLLIKIDEAQVKARSLKKRVDQLMLDSQTSLIPETIAPCHPDFRIQNGKQYALVEDPLTRNQREASVQCIPADHTEHLLVPQIPPTQSGGQCLTKNSPISSNSLRFHPILEDLLMDDKEMNDEDLEADEEKLDYFRKLINEITGVVSPEESNAEKDPQPATKRCKTSH</sequence>
<feature type="region of interest" description="Disordered" evidence="2">
    <location>
        <begin position="406"/>
        <end position="428"/>
    </location>
</feature>
<dbReference type="PANTHER" id="PTHR34057:SF19">
    <property type="entry name" value="GENOME ASSEMBLY, CHROMOSOME: A01"/>
    <property type="match status" value="1"/>
</dbReference>
<evidence type="ECO:0000256" key="2">
    <source>
        <dbReference type="SAM" id="MobiDB-lite"/>
    </source>
</evidence>
<dbReference type="RefSeq" id="XP_010426546.1">
    <property type="nucleotide sequence ID" value="XM_010428244.1"/>
</dbReference>
<dbReference type="RefSeq" id="XP_010426541.1">
    <property type="nucleotide sequence ID" value="XM_010428239.1"/>
</dbReference>
<reference evidence="3" key="2">
    <citation type="journal article" date="2014" name="Nat. Commun.">
        <title>The emerging biofuel crop Camelina sativa retains a highly undifferentiated hexaploid genome structure.</title>
        <authorList>
            <person name="Kagale S."/>
            <person name="Koh C."/>
            <person name="Nixon J."/>
            <person name="Bollina V."/>
            <person name="Clarke W.E."/>
            <person name="Tuteja R."/>
            <person name="Spillane C."/>
            <person name="Robinson S.J."/>
            <person name="Links M.G."/>
            <person name="Clarke C."/>
            <person name="Higgins E.E."/>
            <person name="Huebert T."/>
            <person name="Sharpe A.G."/>
            <person name="Parkin I.A."/>
        </authorList>
    </citation>
    <scope>NUCLEOTIDE SEQUENCE [LARGE SCALE GENOMIC DNA]</scope>
    <source>
        <strain evidence="3">r\DH55</strain>
    </source>
</reference>
<reference evidence="4 5" key="3">
    <citation type="submission" date="2025-05" db="UniProtKB">
        <authorList>
            <consortium name="RefSeq"/>
        </authorList>
    </citation>
    <scope>IDENTIFICATION</scope>
    <source>
        <tissue evidence="4 5">Leaf</tissue>
    </source>
</reference>